<accession>A0A127PM14</accession>
<evidence type="ECO:0000256" key="1">
    <source>
        <dbReference type="SAM" id="Phobius"/>
    </source>
</evidence>
<keyword evidence="1" id="KW-0812">Transmembrane</keyword>
<keyword evidence="1" id="KW-1133">Transmembrane helix</keyword>
<dbReference type="AlphaFoldDB" id="A0A127PM14"/>
<dbReference type="Proteomes" id="UP000071778">
    <property type="component" value="Chromosome"/>
</dbReference>
<reference evidence="2 3" key="1">
    <citation type="submission" date="2015-11" db="EMBL/GenBank/DDBJ databases">
        <title>Exploring the genomic traits of fungus-feeding bacterial genus Collimonas.</title>
        <authorList>
            <person name="Song C."/>
            <person name="Schmidt R."/>
            <person name="de Jager V."/>
            <person name="Krzyzanowska D."/>
            <person name="Jongedijk E."/>
            <person name="Cankar K."/>
            <person name="Beekwilder J."/>
            <person name="van Veen A."/>
            <person name="de Boer W."/>
            <person name="van Veen J.A."/>
            <person name="Garbeva P."/>
        </authorList>
    </citation>
    <scope>NUCLEOTIDE SEQUENCE [LARGE SCALE GENOMIC DNA]</scope>
    <source>
        <strain evidence="2 3">Ter282</strain>
    </source>
</reference>
<dbReference type="PATRIC" id="fig|279058.17.peg.971"/>
<protein>
    <submittedName>
        <fullName evidence="2">Putative membrane protein</fullName>
    </submittedName>
</protein>
<evidence type="ECO:0000313" key="3">
    <source>
        <dbReference type="Proteomes" id="UP000071778"/>
    </source>
</evidence>
<organism evidence="2 3">
    <name type="scientific">Collimonas arenae</name>
    <dbReference type="NCBI Taxonomy" id="279058"/>
    <lineage>
        <taxon>Bacteria</taxon>
        <taxon>Pseudomonadati</taxon>
        <taxon>Pseudomonadota</taxon>
        <taxon>Betaproteobacteria</taxon>
        <taxon>Burkholderiales</taxon>
        <taxon>Oxalobacteraceae</taxon>
        <taxon>Collimonas</taxon>
    </lineage>
</organism>
<evidence type="ECO:0000313" key="2">
    <source>
        <dbReference type="EMBL" id="AMP08700.1"/>
    </source>
</evidence>
<sequence>MSNVIVQSIFCIALFYQFIDLLMFKAVLLYCCIHCCVI</sequence>
<name>A0A127PM14_9BURK</name>
<gene>
    <name evidence="2" type="ORF">CAter282_0900</name>
</gene>
<proteinExistence type="predicted"/>
<keyword evidence="3" id="KW-1185">Reference proteome</keyword>
<dbReference type="EMBL" id="CP013235">
    <property type="protein sequence ID" value="AMP08700.1"/>
    <property type="molecule type" value="Genomic_DNA"/>
</dbReference>
<keyword evidence="1" id="KW-0472">Membrane</keyword>
<feature type="transmembrane region" description="Helical" evidence="1">
    <location>
        <begin position="6"/>
        <end position="33"/>
    </location>
</feature>